<organism evidence="1 2">
    <name type="scientific">Puccinia sorghi</name>
    <dbReference type="NCBI Taxonomy" id="27349"/>
    <lineage>
        <taxon>Eukaryota</taxon>
        <taxon>Fungi</taxon>
        <taxon>Dikarya</taxon>
        <taxon>Basidiomycota</taxon>
        <taxon>Pucciniomycotina</taxon>
        <taxon>Pucciniomycetes</taxon>
        <taxon>Pucciniales</taxon>
        <taxon>Pucciniaceae</taxon>
        <taxon>Puccinia</taxon>
    </lineage>
</organism>
<dbReference type="VEuPathDB" id="FungiDB:VP01_7391g1"/>
<name>A0A0L6UET0_9BASI</name>
<gene>
    <name evidence="1" type="ORF">VP01_7391g1</name>
</gene>
<protein>
    <submittedName>
        <fullName evidence="1">Uncharacterized protein</fullName>
    </submittedName>
</protein>
<proteinExistence type="predicted"/>
<sequence>MQAHGQKSCCHDSATMMKNPSMQINQMMDQKYNPMSDANINHSFEDSAPVVRIYFLRSHLYLQHQAGSGNTNWDAIDEHLEKIKGKSPNYKQA</sequence>
<reference evidence="1 2" key="1">
    <citation type="submission" date="2015-08" db="EMBL/GenBank/DDBJ databases">
        <title>Next Generation Sequencing and Analysis of the Genome of Puccinia sorghi L Schw, the Causal Agent of Maize Common Rust.</title>
        <authorList>
            <person name="Rochi L."/>
            <person name="Burguener G."/>
            <person name="Darino M."/>
            <person name="Turjanski A."/>
            <person name="Kreff E."/>
            <person name="Dieguez M.J."/>
            <person name="Sacco F."/>
        </authorList>
    </citation>
    <scope>NUCLEOTIDE SEQUENCE [LARGE SCALE GENOMIC DNA]</scope>
    <source>
        <strain evidence="1 2">RO10H11247</strain>
    </source>
</reference>
<keyword evidence="2" id="KW-1185">Reference proteome</keyword>
<evidence type="ECO:0000313" key="1">
    <source>
        <dbReference type="EMBL" id="KNZ46295.1"/>
    </source>
</evidence>
<dbReference type="AlphaFoldDB" id="A0A0L6UET0"/>
<evidence type="ECO:0000313" key="2">
    <source>
        <dbReference type="Proteomes" id="UP000037035"/>
    </source>
</evidence>
<dbReference type="EMBL" id="LAVV01012818">
    <property type="protein sequence ID" value="KNZ46295.1"/>
    <property type="molecule type" value="Genomic_DNA"/>
</dbReference>
<comment type="caution">
    <text evidence="1">The sequence shown here is derived from an EMBL/GenBank/DDBJ whole genome shotgun (WGS) entry which is preliminary data.</text>
</comment>
<dbReference type="Proteomes" id="UP000037035">
    <property type="component" value="Unassembled WGS sequence"/>
</dbReference>
<accession>A0A0L6UET0</accession>